<evidence type="ECO:0000259" key="2">
    <source>
        <dbReference type="PROSITE" id="PS50003"/>
    </source>
</evidence>
<sequence length="205" mass="23218">MSVTLMRDPSMPALGVTTLTPSSTCPSLVEGCYNAMEVRPPQVSSRAESPDLEPVVEGEHKKSPARRPEEEKEPQRLLVPDIQEIRVSPIVSKKGYLHFLEPHTNGWVKRFVVVRRPYVYIYNSDKDAVERAILNLSKAQVEYSEDQQAMLKTPNTFAVCTEHRGILLQAGSDKDMHDWLYAFNPLLAGSIRSKLSRRRAAQMRI</sequence>
<feature type="compositionally biased region" description="Basic and acidic residues" evidence="1">
    <location>
        <begin position="57"/>
        <end position="74"/>
    </location>
</feature>
<dbReference type="InterPro" id="IPR001849">
    <property type="entry name" value="PH_domain"/>
</dbReference>
<proteinExistence type="predicted"/>
<dbReference type="AlphaFoldDB" id="A0A8C0Z7Z8"/>
<dbReference type="SMART" id="SM00233">
    <property type="entry name" value="PH"/>
    <property type="match status" value="1"/>
</dbReference>
<feature type="domain" description="PH" evidence="2">
    <location>
        <begin position="90"/>
        <end position="188"/>
    </location>
</feature>
<feature type="region of interest" description="Disordered" evidence="1">
    <location>
        <begin position="40"/>
        <end position="74"/>
    </location>
</feature>
<organism evidence="3 4">
    <name type="scientific">Cyanistes caeruleus</name>
    <name type="common">Eurasian blue tit</name>
    <name type="synonym">Parus caeruleus</name>
    <dbReference type="NCBI Taxonomy" id="156563"/>
    <lineage>
        <taxon>Eukaryota</taxon>
        <taxon>Metazoa</taxon>
        <taxon>Chordata</taxon>
        <taxon>Craniata</taxon>
        <taxon>Vertebrata</taxon>
        <taxon>Euteleostomi</taxon>
        <taxon>Archelosauria</taxon>
        <taxon>Archosauria</taxon>
        <taxon>Dinosauria</taxon>
        <taxon>Saurischia</taxon>
        <taxon>Theropoda</taxon>
        <taxon>Coelurosauria</taxon>
        <taxon>Aves</taxon>
        <taxon>Neognathae</taxon>
        <taxon>Neoaves</taxon>
        <taxon>Telluraves</taxon>
        <taxon>Australaves</taxon>
        <taxon>Passeriformes</taxon>
        <taxon>Paridae</taxon>
        <taxon>Cyanistes</taxon>
    </lineage>
</organism>
<dbReference type="PROSITE" id="PS50003">
    <property type="entry name" value="PH_DOMAIN"/>
    <property type="match status" value="1"/>
</dbReference>
<keyword evidence="4" id="KW-1185">Reference proteome</keyword>
<dbReference type="InterPro" id="IPR011993">
    <property type="entry name" value="PH-like_dom_sf"/>
</dbReference>
<reference evidence="3" key="1">
    <citation type="submission" date="2025-08" db="UniProtKB">
        <authorList>
            <consortium name="Ensembl"/>
        </authorList>
    </citation>
    <scope>IDENTIFICATION</scope>
</reference>
<dbReference type="PANTHER" id="PTHR47117">
    <property type="entry name" value="STAR-RELATED LIPID TRANSFER PROTEIN 9"/>
    <property type="match status" value="1"/>
</dbReference>
<dbReference type="Proteomes" id="UP000694410">
    <property type="component" value="Unplaced"/>
</dbReference>
<dbReference type="CDD" id="cd01233">
    <property type="entry name" value="PH_KIFIA_KIFIB"/>
    <property type="match status" value="1"/>
</dbReference>
<evidence type="ECO:0000256" key="1">
    <source>
        <dbReference type="SAM" id="MobiDB-lite"/>
    </source>
</evidence>
<dbReference type="InterPro" id="IPR049780">
    <property type="entry name" value="PH_KIFIA_KIFIB"/>
</dbReference>
<evidence type="ECO:0000313" key="3">
    <source>
        <dbReference type="Ensembl" id="ENSCCEP00000000797.1"/>
    </source>
</evidence>
<name>A0A8C0Z7Z8_CYACU</name>
<evidence type="ECO:0000313" key="4">
    <source>
        <dbReference type="Proteomes" id="UP000694410"/>
    </source>
</evidence>
<dbReference type="FunFam" id="2.30.29.30:FF:000023">
    <property type="entry name" value="Kinesin family member 1B"/>
    <property type="match status" value="1"/>
</dbReference>
<dbReference type="Pfam" id="PF00169">
    <property type="entry name" value="PH"/>
    <property type="match status" value="1"/>
</dbReference>
<gene>
    <name evidence="3" type="primary">KIF1A</name>
</gene>
<accession>A0A8C0Z7Z8</accession>
<dbReference type="PANTHER" id="PTHR47117:SF2">
    <property type="entry name" value="KINESIN-LIKE PROTEIN KIF1A ISOFORM X1"/>
    <property type="match status" value="1"/>
</dbReference>
<dbReference type="SUPFAM" id="SSF50729">
    <property type="entry name" value="PH domain-like"/>
    <property type="match status" value="1"/>
</dbReference>
<dbReference type="Gene3D" id="2.30.29.30">
    <property type="entry name" value="Pleckstrin-homology domain (PH domain)/Phosphotyrosine-binding domain (PTB)"/>
    <property type="match status" value="1"/>
</dbReference>
<dbReference type="Ensembl" id="ENSCCET00000001518.1">
    <property type="protein sequence ID" value="ENSCCEP00000000797.1"/>
    <property type="gene ID" value="ENSCCEG00000001042.1"/>
</dbReference>
<reference evidence="3" key="2">
    <citation type="submission" date="2025-09" db="UniProtKB">
        <authorList>
            <consortium name="Ensembl"/>
        </authorList>
    </citation>
    <scope>IDENTIFICATION</scope>
</reference>
<protein>
    <submittedName>
        <fullName evidence="3">Kinesin family member 1A</fullName>
    </submittedName>
</protein>